<accession>A0A5J5FRI7</accession>
<gene>
    <name evidence="1" type="ORF">FJU30_23070</name>
</gene>
<name>A0A5J5FRI7_9GAMM</name>
<evidence type="ECO:0000313" key="2">
    <source>
        <dbReference type="Proteomes" id="UP000335415"/>
    </source>
</evidence>
<proteinExistence type="predicted"/>
<dbReference type="RefSeq" id="WP_150437316.1">
    <property type="nucleotide sequence ID" value="NZ_VYKJ01000016.1"/>
</dbReference>
<dbReference type="Proteomes" id="UP000335415">
    <property type="component" value="Unassembled WGS sequence"/>
</dbReference>
<dbReference type="AlphaFoldDB" id="A0A5J5FRI7"/>
<keyword evidence="2" id="KW-1185">Reference proteome</keyword>
<organism evidence="1 2">
    <name type="scientific">Affinibrenneria salicis</name>
    <dbReference type="NCBI Taxonomy" id="2590031"/>
    <lineage>
        <taxon>Bacteria</taxon>
        <taxon>Pseudomonadati</taxon>
        <taxon>Pseudomonadota</taxon>
        <taxon>Gammaproteobacteria</taxon>
        <taxon>Enterobacterales</taxon>
        <taxon>Pectobacteriaceae</taxon>
        <taxon>Affinibrenneria</taxon>
    </lineage>
</organism>
<sequence>MTHRLLSLPAFTHKTVFPCGNVLLNDDKNALSTENLQRLLRRHTSGDWGDVPRKLRLTNHYALEYDNSLLSCYFHPFNGIRMVVINTCADRSETVISVHP</sequence>
<evidence type="ECO:0000313" key="1">
    <source>
        <dbReference type="EMBL" id="KAA8995857.1"/>
    </source>
</evidence>
<protein>
    <submittedName>
        <fullName evidence="1">Uncharacterized protein</fullName>
    </submittedName>
</protein>
<reference evidence="1 2" key="1">
    <citation type="submission" date="2019-09" db="EMBL/GenBank/DDBJ databases">
        <authorList>
            <person name="Li Y."/>
        </authorList>
    </citation>
    <scope>NUCLEOTIDE SEQUENCE [LARGE SCALE GENOMIC DNA]</scope>
    <source>
        <strain evidence="1 2">L3-3HA</strain>
    </source>
</reference>
<comment type="caution">
    <text evidence="1">The sequence shown here is derived from an EMBL/GenBank/DDBJ whole genome shotgun (WGS) entry which is preliminary data.</text>
</comment>
<dbReference type="OrthoDB" id="5522207at2"/>
<dbReference type="EMBL" id="VYKJ01000016">
    <property type="protein sequence ID" value="KAA8995857.1"/>
    <property type="molecule type" value="Genomic_DNA"/>
</dbReference>